<evidence type="ECO:0000313" key="3">
    <source>
        <dbReference type="Proteomes" id="UP000818029"/>
    </source>
</evidence>
<proteinExistence type="predicted"/>
<dbReference type="Proteomes" id="UP000818029">
    <property type="component" value="Chromosome A08"/>
</dbReference>
<evidence type="ECO:0000259" key="2">
    <source>
        <dbReference type="Pfam" id="PF03732"/>
    </source>
</evidence>
<reference evidence="4" key="2">
    <citation type="submission" date="2025-08" db="UniProtKB">
        <authorList>
            <consortium name="RefSeq"/>
        </authorList>
    </citation>
    <scope>IDENTIFICATION</scope>
</reference>
<evidence type="ECO:0000313" key="4">
    <source>
        <dbReference type="RefSeq" id="XP_040931905.1"/>
    </source>
</evidence>
<feature type="region of interest" description="Disordered" evidence="1">
    <location>
        <begin position="208"/>
        <end position="243"/>
    </location>
</feature>
<feature type="compositionally biased region" description="Basic and acidic residues" evidence="1">
    <location>
        <begin position="208"/>
        <end position="228"/>
    </location>
</feature>
<keyword evidence="3" id="KW-1185">Reference proteome</keyword>
<protein>
    <recommendedName>
        <fullName evidence="2">Retrotransposon gag domain-containing protein</fullName>
    </recommendedName>
</protein>
<feature type="domain" description="Retrotransposon gag" evidence="2">
    <location>
        <begin position="119"/>
        <end position="195"/>
    </location>
</feature>
<dbReference type="Pfam" id="PF03732">
    <property type="entry name" value="Retrotrans_gag"/>
    <property type="match status" value="1"/>
</dbReference>
<dbReference type="GeneID" id="121205043"/>
<name>A0ABM2YN00_GOSHI</name>
<dbReference type="PANTHER" id="PTHR34482">
    <property type="entry name" value="DNA DAMAGE-INDUCIBLE PROTEIN 1-LIKE"/>
    <property type="match status" value="1"/>
</dbReference>
<feature type="region of interest" description="Disordered" evidence="1">
    <location>
        <begin position="14"/>
        <end position="41"/>
    </location>
</feature>
<accession>A0ABM2YN00</accession>
<sequence>MEGAVDVAEVVHGLGSSSSGHMPAADAPVPQATEVESHDRGARDDALSQAMLRVLERVAGASTGNRIRGSISERLWANGAEIFRGISGVALNVAEYWLEATEQIMDDLDCSVEQKLKGAISLLQDEAYQWWLIVRDGTLTNRVTWELFKMVFKGKYVGASYVDVRRKEFLNLVQEGKTVAEYEAEFLRLSRYTVGIVSTEYESKIAKEVKRTERQNREKDRNRFRRDSGPSGGANRSAKRTRVEKPVRAVAMNVVRPQVCGDSGKYIWASVGDVLVLVSSTDLWSIK</sequence>
<gene>
    <name evidence="4" type="primary">LOC121205043</name>
</gene>
<dbReference type="RefSeq" id="XP_040931905.1">
    <property type="nucleotide sequence ID" value="XM_041075971.1"/>
</dbReference>
<dbReference type="PANTHER" id="PTHR34482:SF36">
    <property type="entry name" value="RETROTRANSPOSON GAG DOMAIN-CONTAINING PROTEIN"/>
    <property type="match status" value="1"/>
</dbReference>
<dbReference type="InterPro" id="IPR005162">
    <property type="entry name" value="Retrotrans_gag_dom"/>
</dbReference>
<organism evidence="3 4">
    <name type="scientific">Gossypium hirsutum</name>
    <name type="common">Upland cotton</name>
    <name type="synonym">Gossypium mexicanum</name>
    <dbReference type="NCBI Taxonomy" id="3635"/>
    <lineage>
        <taxon>Eukaryota</taxon>
        <taxon>Viridiplantae</taxon>
        <taxon>Streptophyta</taxon>
        <taxon>Embryophyta</taxon>
        <taxon>Tracheophyta</taxon>
        <taxon>Spermatophyta</taxon>
        <taxon>Magnoliopsida</taxon>
        <taxon>eudicotyledons</taxon>
        <taxon>Gunneridae</taxon>
        <taxon>Pentapetalae</taxon>
        <taxon>rosids</taxon>
        <taxon>malvids</taxon>
        <taxon>Malvales</taxon>
        <taxon>Malvaceae</taxon>
        <taxon>Malvoideae</taxon>
        <taxon>Gossypium</taxon>
    </lineage>
</organism>
<reference evidence="3" key="1">
    <citation type="journal article" date="2020" name="Nat. Genet.">
        <title>Genomic diversifications of five Gossypium allopolyploid species and their impact on cotton improvement.</title>
        <authorList>
            <person name="Chen Z.J."/>
            <person name="Sreedasyam A."/>
            <person name="Ando A."/>
            <person name="Song Q."/>
            <person name="De Santiago L.M."/>
            <person name="Hulse-Kemp A.M."/>
            <person name="Ding M."/>
            <person name="Ye W."/>
            <person name="Kirkbride R.C."/>
            <person name="Jenkins J."/>
            <person name="Plott C."/>
            <person name="Lovell J."/>
            <person name="Lin Y.M."/>
            <person name="Vaughn R."/>
            <person name="Liu B."/>
            <person name="Simpson S."/>
            <person name="Scheffler B.E."/>
            <person name="Wen L."/>
            <person name="Saski C.A."/>
            <person name="Grover C.E."/>
            <person name="Hu G."/>
            <person name="Conover J.L."/>
            <person name="Carlson J.W."/>
            <person name="Shu S."/>
            <person name="Boston L.B."/>
            <person name="Williams M."/>
            <person name="Peterson D.G."/>
            <person name="McGee K."/>
            <person name="Jones D.C."/>
            <person name="Wendel J.F."/>
            <person name="Stelly D.M."/>
            <person name="Grimwood J."/>
            <person name="Schmutz J."/>
        </authorList>
    </citation>
    <scope>NUCLEOTIDE SEQUENCE [LARGE SCALE GENOMIC DNA]</scope>
    <source>
        <strain evidence="3">cv. TM-1</strain>
    </source>
</reference>
<evidence type="ECO:0000256" key="1">
    <source>
        <dbReference type="SAM" id="MobiDB-lite"/>
    </source>
</evidence>